<dbReference type="EMBL" id="CAMXCT020005001">
    <property type="protein sequence ID" value="CAL1164436.1"/>
    <property type="molecule type" value="Genomic_DNA"/>
</dbReference>
<dbReference type="InterPro" id="IPR002110">
    <property type="entry name" value="Ankyrin_rpt"/>
</dbReference>
<keyword evidence="8" id="KW-1185">Reference proteome</keyword>
<dbReference type="EMBL" id="CAMXCT030005001">
    <property type="protein sequence ID" value="CAL4798373.1"/>
    <property type="molecule type" value="Genomic_DNA"/>
</dbReference>
<dbReference type="OrthoDB" id="448960at2759"/>
<comment type="caution">
    <text evidence="5">The sequence shown here is derived from an EMBL/GenBank/DDBJ whole genome shotgun (WGS) entry which is preliminary data.</text>
</comment>
<evidence type="ECO:0000313" key="6">
    <source>
        <dbReference type="EMBL" id="CAL1164436.1"/>
    </source>
</evidence>
<feature type="non-terminal residue" evidence="5">
    <location>
        <position position="456"/>
    </location>
</feature>
<evidence type="ECO:0000256" key="4">
    <source>
        <dbReference type="SAM" id="MobiDB-lite"/>
    </source>
</evidence>
<feature type="compositionally biased region" description="Low complexity" evidence="4">
    <location>
        <begin position="331"/>
        <end position="343"/>
    </location>
</feature>
<feature type="region of interest" description="Disordered" evidence="4">
    <location>
        <begin position="331"/>
        <end position="358"/>
    </location>
</feature>
<dbReference type="InterPro" id="IPR036770">
    <property type="entry name" value="Ankyrin_rpt-contain_sf"/>
</dbReference>
<accession>A0A9P1DJ04</accession>
<name>A0A9P1DJ04_9DINO</name>
<keyword evidence="2" id="KW-0040">ANK repeat</keyword>
<keyword evidence="1" id="KW-0677">Repeat</keyword>
<dbReference type="SMART" id="SM00248">
    <property type="entry name" value="ANK"/>
    <property type="match status" value="4"/>
</dbReference>
<reference evidence="5" key="1">
    <citation type="submission" date="2022-10" db="EMBL/GenBank/DDBJ databases">
        <authorList>
            <person name="Chen Y."/>
            <person name="Dougan E. K."/>
            <person name="Chan C."/>
            <person name="Rhodes N."/>
            <person name="Thang M."/>
        </authorList>
    </citation>
    <scope>NUCLEOTIDE SEQUENCE</scope>
</reference>
<evidence type="ECO:0000313" key="8">
    <source>
        <dbReference type="Proteomes" id="UP001152797"/>
    </source>
</evidence>
<protein>
    <submittedName>
        <fullName evidence="7">Ankyrin repeat protein PAE1861</fullName>
    </submittedName>
</protein>
<reference evidence="6" key="2">
    <citation type="submission" date="2024-04" db="EMBL/GenBank/DDBJ databases">
        <authorList>
            <person name="Chen Y."/>
            <person name="Shah S."/>
            <person name="Dougan E. K."/>
            <person name="Thang M."/>
            <person name="Chan C."/>
        </authorList>
    </citation>
    <scope>NUCLEOTIDE SEQUENCE [LARGE SCALE GENOMIC DNA]</scope>
</reference>
<gene>
    <name evidence="5" type="ORF">C1SCF055_LOCUS36261</name>
</gene>
<sequence length="456" mass="50360">AQRLVDQLLWAAVKSHTVKVNRIGQTLLFEAAQHVSGQQAFEIGATEALLKHGAAIDARDQNGFTPIVWAAEAGKVRMMTLGLQERKHLVQKGATTDMLSNMGGDIFASATGPAVKYALELGMDPNRMLSKGQTNLFGAAKRGDVEKVKVLCETHKADFNHRDEYGQTCVSAAVDKGLFYAAAHGGLKVTDLLLVKYKADALIKDNCGRTALQYVRELQNADKHQHVVKLLADAERKQQKAIEAAQKKQRAAAARLQKQKEKLAKAQKKAEEVALFEMGEQFTLAITLATFAYINDFLNRLSVSVTFFTDLANVRFPRFLEQERARAERAAAAATRAAAASSSSRRRPSSAEEPAAKRQRYEFVCQEGRRRIPQDSEKFKQKWEEVIDKCEFLQRPNRGWTLGAGDVDSGVLKQLQKQPLAISTLAATYHMDVGWTETGFVVCGTWPLTAAIVTKA</sequence>
<evidence type="ECO:0000313" key="7">
    <source>
        <dbReference type="EMBL" id="CAL4798373.1"/>
    </source>
</evidence>
<evidence type="ECO:0000256" key="1">
    <source>
        <dbReference type="ARBA" id="ARBA00022737"/>
    </source>
</evidence>
<evidence type="ECO:0000256" key="2">
    <source>
        <dbReference type="ARBA" id="ARBA00023043"/>
    </source>
</evidence>
<dbReference type="SUPFAM" id="SSF48403">
    <property type="entry name" value="Ankyrin repeat"/>
    <property type="match status" value="1"/>
</dbReference>
<feature type="non-terminal residue" evidence="5">
    <location>
        <position position="1"/>
    </location>
</feature>
<dbReference type="EMBL" id="CAMXCT010005001">
    <property type="protein sequence ID" value="CAI4011061.1"/>
    <property type="molecule type" value="Genomic_DNA"/>
</dbReference>
<proteinExistence type="predicted"/>
<dbReference type="AlphaFoldDB" id="A0A9P1DJ04"/>
<dbReference type="Proteomes" id="UP001152797">
    <property type="component" value="Unassembled WGS sequence"/>
</dbReference>
<keyword evidence="3" id="KW-0175">Coiled coil</keyword>
<organism evidence="5">
    <name type="scientific">Cladocopium goreaui</name>
    <dbReference type="NCBI Taxonomy" id="2562237"/>
    <lineage>
        <taxon>Eukaryota</taxon>
        <taxon>Sar</taxon>
        <taxon>Alveolata</taxon>
        <taxon>Dinophyceae</taxon>
        <taxon>Suessiales</taxon>
        <taxon>Symbiodiniaceae</taxon>
        <taxon>Cladocopium</taxon>
    </lineage>
</organism>
<dbReference type="PANTHER" id="PTHR24171">
    <property type="entry name" value="ANKYRIN REPEAT DOMAIN-CONTAINING PROTEIN 39-RELATED"/>
    <property type="match status" value="1"/>
</dbReference>
<dbReference type="Gene3D" id="1.25.40.20">
    <property type="entry name" value="Ankyrin repeat-containing domain"/>
    <property type="match status" value="2"/>
</dbReference>
<dbReference type="PANTHER" id="PTHR24171:SF9">
    <property type="entry name" value="ANKYRIN REPEAT DOMAIN-CONTAINING PROTEIN 39"/>
    <property type="match status" value="1"/>
</dbReference>
<feature type="coiled-coil region" evidence="3">
    <location>
        <begin position="231"/>
        <end position="273"/>
    </location>
</feature>
<evidence type="ECO:0000256" key="3">
    <source>
        <dbReference type="SAM" id="Coils"/>
    </source>
</evidence>
<evidence type="ECO:0000313" key="5">
    <source>
        <dbReference type="EMBL" id="CAI4011061.1"/>
    </source>
</evidence>